<dbReference type="HAMAP" id="MF_00048">
    <property type="entry name" value="UPF0102"/>
    <property type="match status" value="1"/>
</dbReference>
<dbReference type="SUPFAM" id="SSF52980">
    <property type="entry name" value="Restriction endonuclease-like"/>
    <property type="match status" value="1"/>
</dbReference>
<dbReference type="Gene3D" id="3.40.1350.10">
    <property type="match status" value="1"/>
</dbReference>
<comment type="similarity">
    <text evidence="1 2">Belongs to the UPF0102 family.</text>
</comment>
<evidence type="ECO:0000256" key="2">
    <source>
        <dbReference type="HAMAP-Rule" id="MF_00048"/>
    </source>
</evidence>
<reference evidence="3 4" key="1">
    <citation type="submission" date="2020-03" db="EMBL/GenBank/DDBJ databases">
        <title>Leucobacter sp. nov., isolated from beetles.</title>
        <authorList>
            <person name="Hyun D.-W."/>
            <person name="Bae J.-W."/>
        </authorList>
    </citation>
    <scope>NUCLEOTIDE SEQUENCE [LARGE SCALE GENOMIC DNA]</scope>
    <source>
        <strain evidence="3 4">HDW9B</strain>
    </source>
</reference>
<name>A0A6G8FK94_9MICO</name>
<accession>A0A6G8FK94</accession>
<dbReference type="KEGG" id="lins:G7067_10790"/>
<dbReference type="AlphaFoldDB" id="A0A6G8FK94"/>
<dbReference type="Pfam" id="PF02021">
    <property type="entry name" value="UPF0102"/>
    <property type="match status" value="1"/>
</dbReference>
<sequence>MTSTTAVPHREPHNQTLGAYGESLAAEYLTGLGFHILERNWRTRAGELDLIARDRQTLVAIEVKTRSGTGYGNPLEAITAQKMLRLRHLLLDWAHETRAHGHGLRVDAVGITLRANQTPRIDHLRGIS</sequence>
<dbReference type="GO" id="GO:0003676">
    <property type="term" value="F:nucleic acid binding"/>
    <property type="evidence" value="ECO:0007669"/>
    <property type="project" value="InterPro"/>
</dbReference>
<dbReference type="NCBIfam" id="NF009150">
    <property type="entry name" value="PRK12497.1-3"/>
    <property type="match status" value="1"/>
</dbReference>
<dbReference type="InterPro" id="IPR011335">
    <property type="entry name" value="Restrct_endonuc-II-like"/>
</dbReference>
<dbReference type="PANTHER" id="PTHR34039">
    <property type="entry name" value="UPF0102 PROTEIN YRAN"/>
    <property type="match status" value="1"/>
</dbReference>
<proteinExistence type="inferred from homology"/>
<evidence type="ECO:0000256" key="1">
    <source>
        <dbReference type="ARBA" id="ARBA00006738"/>
    </source>
</evidence>
<evidence type="ECO:0000313" key="4">
    <source>
        <dbReference type="Proteomes" id="UP000501387"/>
    </source>
</evidence>
<dbReference type="EMBL" id="CP049934">
    <property type="protein sequence ID" value="QIM16781.1"/>
    <property type="molecule type" value="Genomic_DNA"/>
</dbReference>
<dbReference type="NCBIfam" id="NF009154">
    <property type="entry name" value="PRK12497.3-3"/>
    <property type="match status" value="1"/>
</dbReference>
<protein>
    <recommendedName>
        <fullName evidence="2">UPF0102 protein G7067_10790</fullName>
    </recommendedName>
</protein>
<dbReference type="RefSeq" id="WP_166324171.1">
    <property type="nucleotide sequence ID" value="NZ_CP049934.1"/>
</dbReference>
<dbReference type="InterPro" id="IPR011856">
    <property type="entry name" value="tRNA_endonuc-like_dom_sf"/>
</dbReference>
<organism evidence="3 4">
    <name type="scientific">Leucobacter insecticola</name>
    <dbReference type="NCBI Taxonomy" id="2714934"/>
    <lineage>
        <taxon>Bacteria</taxon>
        <taxon>Bacillati</taxon>
        <taxon>Actinomycetota</taxon>
        <taxon>Actinomycetes</taxon>
        <taxon>Micrococcales</taxon>
        <taxon>Microbacteriaceae</taxon>
        <taxon>Leucobacter</taxon>
    </lineage>
</organism>
<gene>
    <name evidence="3" type="ORF">G7067_10790</name>
</gene>
<keyword evidence="4" id="KW-1185">Reference proteome</keyword>
<dbReference type="Proteomes" id="UP000501387">
    <property type="component" value="Chromosome"/>
</dbReference>
<dbReference type="InterPro" id="IPR003509">
    <property type="entry name" value="UPF0102_YraN-like"/>
</dbReference>
<dbReference type="PANTHER" id="PTHR34039:SF1">
    <property type="entry name" value="UPF0102 PROTEIN YRAN"/>
    <property type="match status" value="1"/>
</dbReference>
<dbReference type="CDD" id="cd20736">
    <property type="entry name" value="PoNe_Nuclease"/>
    <property type="match status" value="1"/>
</dbReference>
<evidence type="ECO:0000313" key="3">
    <source>
        <dbReference type="EMBL" id="QIM16781.1"/>
    </source>
</evidence>